<feature type="transmembrane region" description="Helical" evidence="1">
    <location>
        <begin position="301"/>
        <end position="321"/>
    </location>
</feature>
<keyword evidence="1" id="KW-0812">Transmembrane</keyword>
<feature type="transmembrane region" description="Helical" evidence="1">
    <location>
        <begin position="402"/>
        <end position="424"/>
    </location>
</feature>
<dbReference type="InterPro" id="IPR018580">
    <property type="entry name" value="Uncharacterised_YfhO"/>
</dbReference>
<proteinExistence type="predicted"/>
<dbReference type="EMBL" id="VIFM01000316">
    <property type="protein sequence ID" value="TQF09707.1"/>
    <property type="molecule type" value="Genomic_DNA"/>
</dbReference>
<keyword evidence="1" id="KW-0472">Membrane</keyword>
<keyword evidence="3" id="KW-1185">Reference proteome</keyword>
<feature type="transmembrane region" description="Helical" evidence="1">
    <location>
        <begin position="328"/>
        <end position="350"/>
    </location>
</feature>
<feature type="transmembrane region" description="Helical" evidence="1">
    <location>
        <begin position="12"/>
        <end position="31"/>
    </location>
</feature>
<evidence type="ECO:0000256" key="1">
    <source>
        <dbReference type="SAM" id="Phobius"/>
    </source>
</evidence>
<reference evidence="2 3" key="1">
    <citation type="submission" date="2019-06" db="EMBL/GenBank/DDBJ databases">
        <authorList>
            <person name="Livingstone P."/>
            <person name="Whitworth D."/>
        </authorList>
    </citation>
    <scope>NUCLEOTIDE SEQUENCE [LARGE SCALE GENOMIC DNA]</scope>
    <source>
        <strain evidence="2 3">AM401</strain>
    </source>
</reference>
<dbReference type="AlphaFoldDB" id="A0A540WLI9"/>
<evidence type="ECO:0000313" key="3">
    <source>
        <dbReference type="Proteomes" id="UP000315369"/>
    </source>
</evidence>
<gene>
    <name evidence="2" type="ORF">FJV41_43215</name>
</gene>
<feature type="transmembrane region" description="Helical" evidence="1">
    <location>
        <begin position="99"/>
        <end position="119"/>
    </location>
</feature>
<feature type="transmembrane region" description="Helical" evidence="1">
    <location>
        <begin position="124"/>
        <end position="143"/>
    </location>
</feature>
<keyword evidence="1" id="KW-1133">Transmembrane helix</keyword>
<sequence>MRSLSSPRLREPLVVLGASVVATLLFFHRLLSTGGALCERDMLRVFAPAKAYWAHAVSQGVWPGWYPFNALGQPFAGATVTGVFHPANVLALLFDGPGALTAMALLCYPLAATGTYLFLRARDAFPFAAALGALAFALSGYLVSLTNNLLYLQAATALPWLLLIADSVLARGSWSMAGALGCVLPTVLFAGDPQGFTVCGATVLLVVVLCPLGVGVTRRRVLLVTGTGLLLAALVATAQLWASASVLGETFAERRTAESAQLWSVHPLRLLDLAVGNVFALEPPLRGPVAQGLLGMQTTDFWARSLYVGLPVLFLAGVCVVARRRERWVQVAVGFSVLGLLLMFGRHTPLYGFVYDLVPPWRAFRYPEKLTVHVTFWLAVLAAWGAQDLLDRARGGRRRAGWGLVGLGAGMLLLALTGAGLWLAQALRGFYSGPDASWAELSRQVGERLTVDAACVAVTCVGMGLFALFAAHPRQVGLGWVLLLAADLYRVSEPIYVSCDQRLLTTAPPFVEELQRREGPSLPGRARVYTASGIALPETVEGLTPDEAQVAGTRMVLAADSASAWGVESANWYLPALSARVADLLKDQRQWWNRYGPLAGVGYFVADETQVEERRLRNNVLSTSEPFKVSLLAHPRPLPRVYLAPPRCVSGPEESLAVIASPDFVPGQQAVVECREPLPTAPPGGDSGKATLTRYGVDEVEVEVDATRPSVLVLSDAYFTGWSATVDEVPTEVLPANHALRAVAVPAGAHRVVWRYAPPGEAASLAVSGLGLLLCLLTWVAAPLRRRLRREGPKASEAPRAATTP</sequence>
<feature type="transmembrane region" description="Helical" evidence="1">
    <location>
        <begin position="195"/>
        <end position="214"/>
    </location>
</feature>
<evidence type="ECO:0000313" key="2">
    <source>
        <dbReference type="EMBL" id="TQF09707.1"/>
    </source>
</evidence>
<organism evidence="2 3">
    <name type="scientific">Myxococcus llanfairpwllgwyngyllgogerychwyrndrobwllllantysiliogogogochensis</name>
    <dbReference type="NCBI Taxonomy" id="2590453"/>
    <lineage>
        <taxon>Bacteria</taxon>
        <taxon>Pseudomonadati</taxon>
        <taxon>Myxococcota</taxon>
        <taxon>Myxococcia</taxon>
        <taxon>Myxococcales</taxon>
        <taxon>Cystobacterineae</taxon>
        <taxon>Myxococcaceae</taxon>
        <taxon>Myxococcus</taxon>
    </lineage>
</organism>
<dbReference type="Proteomes" id="UP000315369">
    <property type="component" value="Unassembled WGS sequence"/>
</dbReference>
<name>A0A540WLI9_9BACT</name>
<dbReference type="OrthoDB" id="5499987at2"/>
<dbReference type="PANTHER" id="PTHR38454">
    <property type="entry name" value="INTEGRAL MEMBRANE PROTEIN-RELATED"/>
    <property type="match status" value="1"/>
</dbReference>
<feature type="transmembrane region" description="Helical" evidence="1">
    <location>
        <begin position="765"/>
        <end position="784"/>
    </location>
</feature>
<feature type="transmembrane region" description="Helical" evidence="1">
    <location>
        <begin position="221"/>
        <end position="242"/>
    </location>
</feature>
<accession>A0A540WLI9</accession>
<dbReference type="PANTHER" id="PTHR38454:SF1">
    <property type="entry name" value="INTEGRAL MEMBRANE PROTEIN"/>
    <property type="match status" value="1"/>
</dbReference>
<protein>
    <submittedName>
        <fullName evidence="2">YfhO family protein</fullName>
    </submittedName>
</protein>
<dbReference type="Pfam" id="PF09586">
    <property type="entry name" value="YfhO"/>
    <property type="match status" value="1"/>
</dbReference>
<dbReference type="RefSeq" id="WP_141648471.1">
    <property type="nucleotide sequence ID" value="NZ_VIFM01000316.1"/>
</dbReference>
<feature type="transmembrane region" description="Helical" evidence="1">
    <location>
        <begin position="370"/>
        <end position="390"/>
    </location>
</feature>
<comment type="caution">
    <text evidence="2">The sequence shown here is derived from an EMBL/GenBank/DDBJ whole genome shotgun (WGS) entry which is preliminary data.</text>
</comment>